<name>A0A1S7LKB7_MAGMO</name>
<feature type="repeat" description="TPR" evidence="2">
    <location>
        <begin position="43"/>
        <end position="76"/>
    </location>
</feature>
<dbReference type="GO" id="GO:0046872">
    <property type="term" value="F:metal ion binding"/>
    <property type="evidence" value="ECO:0007669"/>
    <property type="project" value="UniProtKB-KW"/>
</dbReference>
<dbReference type="Pfam" id="PF14559">
    <property type="entry name" value="TPR_19"/>
    <property type="match status" value="1"/>
</dbReference>
<dbReference type="PANTHER" id="PTHR12558:SF13">
    <property type="entry name" value="CELL DIVISION CYCLE PROTEIN 27 HOMOLOG"/>
    <property type="match status" value="1"/>
</dbReference>
<dbReference type="NCBIfam" id="NF008757">
    <property type="entry name" value="PRK11788.1-5"/>
    <property type="match status" value="1"/>
</dbReference>
<gene>
    <name evidence="5" type="ORF">MAGMO_3274</name>
</gene>
<feature type="repeat" description="TPR" evidence="2">
    <location>
        <begin position="115"/>
        <end position="148"/>
    </location>
</feature>
<dbReference type="SMART" id="SM00028">
    <property type="entry name" value="TPR"/>
    <property type="match status" value="5"/>
</dbReference>
<proteinExistence type="predicted"/>
<dbReference type="InterPro" id="IPR011990">
    <property type="entry name" value="TPR-like_helical_dom_sf"/>
</dbReference>
<evidence type="ECO:0000256" key="1">
    <source>
        <dbReference type="ARBA" id="ARBA00022723"/>
    </source>
</evidence>
<evidence type="ECO:0000256" key="2">
    <source>
        <dbReference type="PROSITE-ProRule" id="PRU00339"/>
    </source>
</evidence>
<dbReference type="SUPFAM" id="SSF48452">
    <property type="entry name" value="TPR-like"/>
    <property type="match status" value="2"/>
</dbReference>
<feature type="transmembrane region" description="Helical" evidence="3">
    <location>
        <begin position="6"/>
        <end position="26"/>
    </location>
</feature>
<feature type="domain" description="LapB rubredoxin metal binding" evidence="4">
    <location>
        <begin position="366"/>
        <end position="393"/>
    </location>
</feature>
<dbReference type="PROSITE" id="PS50005">
    <property type="entry name" value="TPR"/>
    <property type="match status" value="2"/>
</dbReference>
<dbReference type="Pfam" id="PF13414">
    <property type="entry name" value="TPR_11"/>
    <property type="match status" value="1"/>
</dbReference>
<keyword evidence="2" id="KW-0802">TPR repeat</keyword>
<dbReference type="Gene3D" id="1.25.40.10">
    <property type="entry name" value="Tetratricopeptide repeat domain"/>
    <property type="match status" value="2"/>
</dbReference>
<dbReference type="Pfam" id="PF18073">
    <property type="entry name" value="Zn_ribbon_LapB"/>
    <property type="match status" value="1"/>
</dbReference>
<dbReference type="PANTHER" id="PTHR12558">
    <property type="entry name" value="CELL DIVISION CYCLE 16,23,27"/>
    <property type="match status" value="1"/>
</dbReference>
<dbReference type="InterPro" id="IPR041166">
    <property type="entry name" value="Rubredoxin_2"/>
</dbReference>
<sequence length="394" mass="44889">MEINLLFQWAPWITIGLILFAIGYRLGQLSSGDDARETALQRDAAYTYRGLNFLLSDEPDKAIEAFTQAIRINSDTVEIYLSLANLFLQQGELGRAIRMHQNLLERPNLPREVRIAALYGLGEDYRKSGFVDRAVAAYHEVLEEDPGHIKALEALLNLHEQERRWDKALEVLEQVTKVSGRQDPRRAAHLSVQIGRDHLRHDVTPPAPGQAQQALNHAIEIHPGCVEARRLLAEKALEEGDPQQAVQLLRELRQTRPGHLFLLVDVLQKSYDALGDSDGFESCMDEAAHTQSASPQLILRWSRWLEERGRLDEAETLLSLSLERRPDSSSIARCYIALLLKMEAADKALKIAIDYLDGMIDQQPHFRCSHCGFESHEIYWKCPQCHHWDEMEPL</sequence>
<dbReference type="EMBL" id="LO017727">
    <property type="protein sequence ID" value="CRH07412.1"/>
    <property type="molecule type" value="Genomic_DNA"/>
</dbReference>
<dbReference type="InterPro" id="IPR019734">
    <property type="entry name" value="TPR_rpt"/>
</dbReference>
<keyword evidence="3" id="KW-0812">Transmembrane</keyword>
<dbReference type="Pfam" id="PF13432">
    <property type="entry name" value="TPR_16"/>
    <property type="match status" value="1"/>
</dbReference>
<evidence type="ECO:0000259" key="4">
    <source>
        <dbReference type="Pfam" id="PF18073"/>
    </source>
</evidence>
<evidence type="ECO:0000256" key="3">
    <source>
        <dbReference type="SAM" id="Phobius"/>
    </source>
</evidence>
<protein>
    <recommendedName>
        <fullName evidence="4">LapB rubredoxin metal binding domain-containing protein</fullName>
    </recommendedName>
</protein>
<keyword evidence="3" id="KW-0472">Membrane</keyword>
<keyword evidence="1" id="KW-0479">Metal-binding</keyword>
<keyword evidence="3" id="KW-1133">Transmembrane helix</keyword>
<reference evidence="5" key="1">
    <citation type="submission" date="2015-04" db="EMBL/GenBank/DDBJ databases">
        <authorList>
            <person name="Syromyatnikov M.Y."/>
            <person name="Popov V.N."/>
        </authorList>
    </citation>
    <scope>NUCLEOTIDE SEQUENCE</scope>
    <source>
        <strain evidence="5">MO-1</strain>
    </source>
</reference>
<organism evidence="5">
    <name type="scientific">Magnetococcus massalia (strain MO-1)</name>
    <dbReference type="NCBI Taxonomy" id="451514"/>
    <lineage>
        <taxon>Bacteria</taxon>
        <taxon>Pseudomonadati</taxon>
        <taxon>Pseudomonadota</taxon>
        <taxon>Magnetococcia</taxon>
        <taxon>Magnetococcales</taxon>
        <taxon>Magnetococcaceae</taxon>
        <taxon>Magnetococcus</taxon>
    </lineage>
</organism>
<dbReference type="AlphaFoldDB" id="A0A1S7LKB7"/>
<accession>A0A1S7LKB7</accession>
<evidence type="ECO:0000313" key="5">
    <source>
        <dbReference type="EMBL" id="CRH07412.1"/>
    </source>
</evidence>